<feature type="binding site" evidence="5">
    <location>
        <position position="10"/>
    </location>
    <ligand>
        <name>phosphate</name>
        <dbReference type="ChEBI" id="CHEBI:43474"/>
    </ligand>
</feature>
<keyword evidence="2 5" id="KW-0808">Transferase</keyword>
<proteinExistence type="inferred from homology"/>
<comment type="caution">
    <text evidence="7">The sequence shown here is derived from an EMBL/GenBank/DDBJ whole genome shotgun (WGS) entry which is preliminary data.</text>
</comment>
<evidence type="ECO:0000256" key="5">
    <source>
        <dbReference type="HAMAP-Rule" id="MF_01963"/>
    </source>
</evidence>
<dbReference type="EC" id="2.4.2.1" evidence="5"/>
<name>A0A150J5A3_9EURY</name>
<dbReference type="InterPro" id="IPR010044">
    <property type="entry name" value="MTAP"/>
</dbReference>
<dbReference type="GO" id="GO:0005829">
    <property type="term" value="C:cytosol"/>
    <property type="evidence" value="ECO:0007669"/>
    <property type="project" value="TreeGrafter"/>
</dbReference>
<dbReference type="GO" id="GO:0006166">
    <property type="term" value="P:purine ribonucleoside salvage"/>
    <property type="evidence" value="ECO:0007669"/>
    <property type="project" value="UniProtKB-UniRule"/>
</dbReference>
<dbReference type="PATRIC" id="fig|1705564.3.peg.755"/>
<feature type="site" description="Important for substrate specificity" evidence="5">
    <location>
        <position position="165"/>
    </location>
</feature>
<dbReference type="SUPFAM" id="SSF53167">
    <property type="entry name" value="Purine and uridine phosphorylases"/>
    <property type="match status" value="1"/>
</dbReference>
<evidence type="ECO:0000313" key="8">
    <source>
        <dbReference type="Proteomes" id="UP000075578"/>
    </source>
</evidence>
<dbReference type="AlphaFoldDB" id="A0A150J5A3"/>
<keyword evidence="3 5" id="KW-0660">Purine salvage</keyword>
<evidence type="ECO:0000313" key="7">
    <source>
        <dbReference type="EMBL" id="KYC52396.1"/>
    </source>
</evidence>
<evidence type="ECO:0000259" key="6">
    <source>
        <dbReference type="Pfam" id="PF01048"/>
    </source>
</evidence>
<feature type="site" description="Important for substrate specificity" evidence="5">
    <location>
        <position position="220"/>
    </location>
</feature>
<keyword evidence="1 5" id="KW-0328">Glycosyltransferase</keyword>
<feature type="binding site" evidence="5">
    <location>
        <begin position="52"/>
        <end position="53"/>
    </location>
    <ligand>
        <name>phosphate</name>
        <dbReference type="ChEBI" id="CHEBI:43474"/>
    </ligand>
</feature>
<comment type="similarity">
    <text evidence="5">Belongs to the PNP/MTAP phosphorylase family. MTAP subfamily.</text>
</comment>
<dbReference type="PANTHER" id="PTHR42679:SF2">
    <property type="entry name" value="S-METHYL-5'-THIOADENOSINE PHOSPHORYLASE"/>
    <property type="match status" value="1"/>
</dbReference>
<comment type="miscellaneous">
    <text evidence="5">Although this enzyme belongs to the family of MTA phosphorylases based on sequence homology, it lacks several conserved amino acids in the substrate binding pocket that confer specificity towards MTA.</text>
</comment>
<comment type="function">
    <text evidence="5">Purine nucleoside phosphorylase involved in purine salvage.</text>
</comment>
<dbReference type="HAMAP" id="MF_01963">
    <property type="entry name" value="MTAP"/>
    <property type="match status" value="1"/>
</dbReference>
<dbReference type="InterPro" id="IPR035994">
    <property type="entry name" value="Nucleoside_phosphorylase_sf"/>
</dbReference>
<evidence type="ECO:0000256" key="2">
    <source>
        <dbReference type="ARBA" id="ARBA00022679"/>
    </source>
</evidence>
<evidence type="ECO:0000256" key="3">
    <source>
        <dbReference type="ARBA" id="ARBA00022726"/>
    </source>
</evidence>
<feature type="binding site" evidence="5">
    <location>
        <position position="183"/>
    </location>
    <ligand>
        <name>substrate</name>
    </ligand>
</feature>
<feature type="binding site" evidence="5">
    <location>
        <begin position="207"/>
        <end position="209"/>
    </location>
    <ligand>
        <name>substrate</name>
    </ligand>
</feature>
<feature type="domain" description="Nucleoside phosphorylase" evidence="6">
    <location>
        <begin position="3"/>
        <end position="242"/>
    </location>
</feature>
<dbReference type="EMBL" id="LNGD01000032">
    <property type="protein sequence ID" value="KYC52396.1"/>
    <property type="molecule type" value="Genomic_DNA"/>
</dbReference>
<dbReference type="PANTHER" id="PTHR42679">
    <property type="entry name" value="S-METHYL-5'-THIOADENOSINE PHOSPHORYLASE"/>
    <property type="match status" value="1"/>
</dbReference>
<dbReference type="GO" id="GO:0017061">
    <property type="term" value="F:S-methyl-5-thioadenosine phosphorylase activity"/>
    <property type="evidence" value="ECO:0007669"/>
    <property type="project" value="InterPro"/>
</dbReference>
<evidence type="ECO:0000256" key="4">
    <source>
        <dbReference type="ARBA" id="ARBA00063054"/>
    </source>
</evidence>
<comment type="subunit">
    <text evidence="4 5">Homohexamer. Dimer of a homotrimer.</text>
</comment>
<dbReference type="InterPro" id="IPR000845">
    <property type="entry name" value="Nucleoside_phosphorylase_d"/>
</dbReference>
<dbReference type="PROSITE" id="PS01240">
    <property type="entry name" value="PNP_MTAP_2"/>
    <property type="match status" value="1"/>
</dbReference>
<protein>
    <recommendedName>
        <fullName evidence="5">Purine nucleoside phosphorylase</fullName>
        <shortName evidence="5">PNP</shortName>
        <ecNumber evidence="5">2.4.2.1</ecNumber>
    </recommendedName>
</protein>
<dbReference type="Proteomes" id="UP000075578">
    <property type="component" value="Unassembled WGS sequence"/>
</dbReference>
<dbReference type="Gene3D" id="3.40.50.1580">
    <property type="entry name" value="Nucleoside phosphorylase domain"/>
    <property type="match status" value="1"/>
</dbReference>
<reference evidence="7 8" key="1">
    <citation type="journal article" date="2016" name="ISME J.">
        <title>Chasing the elusive Euryarchaeota class WSA2: genomes reveal a uniquely fastidious methyl-reducing methanogen.</title>
        <authorList>
            <person name="Nobu M.K."/>
            <person name="Narihiro T."/>
            <person name="Kuroda K."/>
            <person name="Mei R."/>
            <person name="Liu W.T."/>
        </authorList>
    </citation>
    <scope>NUCLEOTIDE SEQUENCE [LARGE SCALE GENOMIC DNA]</scope>
    <source>
        <strain evidence="7">U1lsi0528_Bin089</strain>
    </source>
</reference>
<dbReference type="UniPathway" id="UPA00606"/>
<gene>
    <name evidence="7" type="primary">mtnP</name>
    <name evidence="7" type="ORF">AMQ74_00737</name>
</gene>
<comment type="catalytic activity">
    <reaction evidence="5">
        <text>a purine D-ribonucleoside + phosphate = a purine nucleobase + alpha-D-ribose 1-phosphate</text>
        <dbReference type="Rhea" id="RHEA:19805"/>
        <dbReference type="ChEBI" id="CHEBI:26386"/>
        <dbReference type="ChEBI" id="CHEBI:43474"/>
        <dbReference type="ChEBI" id="CHEBI:57720"/>
        <dbReference type="ChEBI" id="CHEBI:142355"/>
        <dbReference type="EC" id="2.4.2.1"/>
    </reaction>
</comment>
<feature type="binding site" evidence="5">
    <location>
        <begin position="85"/>
        <end position="86"/>
    </location>
    <ligand>
        <name>phosphate</name>
        <dbReference type="ChEBI" id="CHEBI:43474"/>
    </ligand>
</feature>
<dbReference type="FunFam" id="3.40.50.1580:FF:000012">
    <property type="entry name" value="Probable 6-oxopurine nucleoside phosphorylase"/>
    <property type="match status" value="1"/>
</dbReference>
<dbReference type="Pfam" id="PF01048">
    <property type="entry name" value="PNP_UDP_1"/>
    <property type="match status" value="1"/>
</dbReference>
<organism evidence="7 8">
    <name type="scientific">Candidatus Methanofastidiosum methylothiophilum</name>
    <dbReference type="NCBI Taxonomy" id="1705564"/>
    <lineage>
        <taxon>Archaea</taxon>
        <taxon>Methanobacteriati</taxon>
        <taxon>Methanobacteriota</taxon>
        <taxon>Stenosarchaea group</taxon>
        <taxon>Candidatus Methanofastidiosia</taxon>
        <taxon>Candidatus Methanofastidiosales</taxon>
        <taxon>Candidatus Methanofastidiosaceae</taxon>
        <taxon>Candidatus Methanofastidiosum</taxon>
    </lineage>
</organism>
<dbReference type="CDD" id="cd09010">
    <property type="entry name" value="MTAP_SsMTAPII_like_MTIP"/>
    <property type="match status" value="1"/>
</dbReference>
<sequence>MAKIGIIGGSGLDDPKLLKDYDEIDIKTKYGKPSSALVTGKIKDVEVVILARHGKDHSIHPTGVNYRANIRALKDVGCTHIIATTAVGSLREEIKPGDIVFPDQFIDFTKRREYTFFDEGEVVHTSMADPFSEHIRKKLIEASNNLGLRYHSKATVITIEGSRFSTRAESHMFRLLGADIINMSTVPEVSLAKELGFEYATVAMSTDYDCWKENEEPVTFEMVMETMKKNSENVKKLIIEVVPKI</sequence>
<dbReference type="GO" id="GO:0019509">
    <property type="term" value="P:L-methionine salvage from methylthioadenosine"/>
    <property type="evidence" value="ECO:0007669"/>
    <property type="project" value="TreeGrafter"/>
</dbReference>
<comment type="pathway">
    <text evidence="5">Purine metabolism; purine nucleoside salvage.</text>
</comment>
<accession>A0A150J5A3</accession>
<feature type="binding site" evidence="5">
    <location>
        <position position="184"/>
    </location>
    <ligand>
        <name>phosphate</name>
        <dbReference type="ChEBI" id="CHEBI:43474"/>
    </ligand>
</feature>
<evidence type="ECO:0000256" key="1">
    <source>
        <dbReference type="ARBA" id="ARBA00022676"/>
    </source>
</evidence>
<dbReference type="NCBIfam" id="TIGR01694">
    <property type="entry name" value="MTAP"/>
    <property type="match status" value="1"/>
</dbReference>
<dbReference type="InterPro" id="IPR018099">
    <property type="entry name" value="Purine_phosphorylase-2_CS"/>
</dbReference>